<dbReference type="Proteomes" id="UP001300015">
    <property type="component" value="Unassembled WGS sequence"/>
</dbReference>
<keyword evidence="2" id="KW-0255">Endonuclease</keyword>
<evidence type="ECO:0000313" key="2">
    <source>
        <dbReference type="EMBL" id="MCQ8228354.1"/>
    </source>
</evidence>
<dbReference type="CDD" id="cd01038">
    <property type="entry name" value="Endonuclease_DUF559"/>
    <property type="match status" value="1"/>
</dbReference>
<keyword evidence="2" id="KW-0540">Nuclease</keyword>
<dbReference type="GO" id="GO:0004519">
    <property type="term" value="F:endonuclease activity"/>
    <property type="evidence" value="ECO:0007669"/>
    <property type="project" value="UniProtKB-KW"/>
</dbReference>
<keyword evidence="3" id="KW-1185">Reference proteome</keyword>
<dbReference type="InterPro" id="IPR047216">
    <property type="entry name" value="Endonuclease_DUF559_bact"/>
</dbReference>
<dbReference type="InterPro" id="IPR007569">
    <property type="entry name" value="DUF559"/>
</dbReference>
<dbReference type="Gene3D" id="3.40.960.10">
    <property type="entry name" value="VSR Endonuclease"/>
    <property type="match status" value="1"/>
</dbReference>
<dbReference type="EMBL" id="JANIET010000001">
    <property type="protein sequence ID" value="MCQ8228354.1"/>
    <property type="molecule type" value="Genomic_DNA"/>
</dbReference>
<protein>
    <submittedName>
        <fullName evidence="2">Endonuclease domain-containing protein</fullName>
    </submittedName>
</protein>
<dbReference type="Pfam" id="PF04480">
    <property type="entry name" value="DUF559"/>
    <property type="match status" value="1"/>
</dbReference>
<accession>A0ABT1VLW0</accession>
<dbReference type="InterPro" id="IPR011335">
    <property type="entry name" value="Restrct_endonuc-II-like"/>
</dbReference>
<sequence>MMKAITRQRQLRQAMPEAEHLLWRFLRNRNLCGVKFRRQHPIGCYIVDFACIERLLIVELDGGQHNEDEAKIYDQRRTDYLQRGGWRVIRFWNHQVFEEFDAVMEEIYRQLLLPGPSP</sequence>
<gene>
    <name evidence="2" type="ORF">NQH49_12795</name>
</gene>
<evidence type="ECO:0000259" key="1">
    <source>
        <dbReference type="Pfam" id="PF04480"/>
    </source>
</evidence>
<dbReference type="PANTHER" id="PTHR38590:SF1">
    <property type="entry name" value="BLL0828 PROTEIN"/>
    <property type="match status" value="1"/>
</dbReference>
<dbReference type="PANTHER" id="PTHR38590">
    <property type="entry name" value="BLL0828 PROTEIN"/>
    <property type="match status" value="1"/>
</dbReference>
<evidence type="ECO:0000313" key="3">
    <source>
        <dbReference type="Proteomes" id="UP001300015"/>
    </source>
</evidence>
<keyword evidence="2" id="KW-0378">Hydrolase</keyword>
<feature type="domain" description="DUF559" evidence="1">
    <location>
        <begin position="4"/>
        <end position="111"/>
    </location>
</feature>
<proteinExistence type="predicted"/>
<name>A0ABT1VLW0_9GAMM</name>
<dbReference type="RefSeq" id="WP_256696900.1">
    <property type="nucleotide sequence ID" value="NZ_JANIES010000001.1"/>
</dbReference>
<comment type="caution">
    <text evidence="2">The sequence shown here is derived from an EMBL/GenBank/DDBJ whole genome shotgun (WGS) entry which is preliminary data.</text>
</comment>
<reference evidence="2 3" key="1">
    <citation type="submission" date="2022-07" db="EMBL/GenBank/DDBJ databases">
        <title>Pantoea trifolii sp. nov. isolated from root nodules of Trifolium rubens.</title>
        <authorList>
            <person name="Kalita M."/>
            <person name="Wdowiak-Wrobel S."/>
            <person name="Marek-Kozaczuk M."/>
            <person name="Palusinska-Szysz M."/>
            <person name="Sokolowski W."/>
            <person name="Coutinho T."/>
            <person name="Hlahane L."/>
        </authorList>
    </citation>
    <scope>NUCLEOTIDE SEQUENCE [LARGE SCALE GENOMIC DNA]</scope>
    <source>
        <strain evidence="2 3">MMK2</strain>
    </source>
</reference>
<organism evidence="2 3">
    <name type="scientific">Pantoea trifolii</name>
    <dbReference type="NCBI Taxonomy" id="2968030"/>
    <lineage>
        <taxon>Bacteria</taxon>
        <taxon>Pseudomonadati</taxon>
        <taxon>Pseudomonadota</taxon>
        <taxon>Gammaproteobacteria</taxon>
        <taxon>Enterobacterales</taxon>
        <taxon>Erwiniaceae</taxon>
        <taxon>Pantoea</taxon>
    </lineage>
</organism>
<dbReference type="SUPFAM" id="SSF52980">
    <property type="entry name" value="Restriction endonuclease-like"/>
    <property type="match status" value="1"/>
</dbReference>